<keyword evidence="3" id="KW-0378">Hydrolase</keyword>
<evidence type="ECO:0000256" key="3">
    <source>
        <dbReference type="ARBA" id="ARBA00022801"/>
    </source>
</evidence>
<dbReference type="EMBL" id="QPJS01000001">
    <property type="protein sequence ID" value="RCX05154.1"/>
    <property type="molecule type" value="Genomic_DNA"/>
</dbReference>
<dbReference type="InterPro" id="IPR029062">
    <property type="entry name" value="Class_I_gatase-like"/>
</dbReference>
<evidence type="ECO:0000256" key="4">
    <source>
        <dbReference type="ARBA" id="ARBA00022825"/>
    </source>
</evidence>
<sequence>MHRPLTTFVWFFWLAGAVVCGCKPTPEPTQDKPQSHTAGWIIPIGGGPRTEKLISDLIDYCQLKQGDTILVAPMASEEPDSAYEYVARDFEKFGLFCKKYYFTREDEYIPVSHLNAKVIFFTGGDQNKLMQALSLPGVADDLQKFHITGGHIAGTSAGAAVLSRYMITGNQLKYSQYEPTFSRLITDNIELATGLGLIRTAIVDQHFIVRSRYNRLFSALFELPDLQGIGIDESTGIVTDDSLAIVIGSAQVVQMIPGRPMRSGELIGVRSCMVNIYLPGDTFYLKTR</sequence>
<dbReference type="PANTHER" id="PTHR36175:SF1">
    <property type="entry name" value="CYANOPHYCINASE"/>
    <property type="match status" value="1"/>
</dbReference>
<dbReference type="Gene3D" id="3.40.50.880">
    <property type="match status" value="1"/>
</dbReference>
<evidence type="ECO:0000313" key="5">
    <source>
        <dbReference type="EMBL" id="RCX05154.1"/>
    </source>
</evidence>
<dbReference type="AlphaFoldDB" id="A0A369ACL3"/>
<dbReference type="Pfam" id="PF03575">
    <property type="entry name" value="Peptidase_S51"/>
    <property type="match status" value="1"/>
</dbReference>
<dbReference type="Proteomes" id="UP000253517">
    <property type="component" value="Unassembled WGS sequence"/>
</dbReference>
<dbReference type="GO" id="GO:0006508">
    <property type="term" value="P:proteolysis"/>
    <property type="evidence" value="ECO:0007669"/>
    <property type="project" value="UniProtKB-KW"/>
</dbReference>
<dbReference type="InterPro" id="IPR005320">
    <property type="entry name" value="Peptidase_S51"/>
</dbReference>
<comment type="caution">
    <text evidence="5">The sequence shown here is derived from an EMBL/GenBank/DDBJ whole genome shotgun (WGS) entry which is preliminary data.</text>
</comment>
<protein>
    <submittedName>
        <fullName evidence="5">Cyanophycinase</fullName>
    </submittedName>
</protein>
<keyword evidence="6" id="KW-1185">Reference proteome</keyword>
<organism evidence="5 6">
    <name type="scientific">Schleiferia thermophila</name>
    <dbReference type="NCBI Taxonomy" id="884107"/>
    <lineage>
        <taxon>Bacteria</taxon>
        <taxon>Pseudomonadati</taxon>
        <taxon>Bacteroidota</taxon>
        <taxon>Flavobacteriia</taxon>
        <taxon>Flavobacteriales</taxon>
        <taxon>Schleiferiaceae</taxon>
        <taxon>Schleiferia</taxon>
    </lineage>
</organism>
<dbReference type="GO" id="GO:0008236">
    <property type="term" value="F:serine-type peptidase activity"/>
    <property type="evidence" value="ECO:0007669"/>
    <property type="project" value="UniProtKB-KW"/>
</dbReference>
<reference evidence="5 6" key="1">
    <citation type="submission" date="2018-07" db="EMBL/GenBank/DDBJ databases">
        <title>Genomic Encyclopedia of Type Strains, Phase IV (KMG-IV): sequencing the most valuable type-strain genomes for metagenomic binning, comparative biology and taxonomic classification.</title>
        <authorList>
            <person name="Goeker M."/>
        </authorList>
    </citation>
    <scope>NUCLEOTIDE SEQUENCE [LARGE SCALE GENOMIC DNA]</scope>
    <source>
        <strain evidence="5 6">DSM 21410</strain>
    </source>
</reference>
<dbReference type="SUPFAM" id="SSF52317">
    <property type="entry name" value="Class I glutamine amidotransferase-like"/>
    <property type="match status" value="1"/>
</dbReference>
<keyword evidence="4" id="KW-0720">Serine protease</keyword>
<proteinExistence type="inferred from homology"/>
<dbReference type="RefSeq" id="WP_125039366.1">
    <property type="nucleotide sequence ID" value="NZ_BHZF01000001.1"/>
</dbReference>
<comment type="similarity">
    <text evidence="1">Belongs to the peptidase S51 family.</text>
</comment>
<accession>A0A369ACL3</accession>
<keyword evidence="2" id="KW-0645">Protease</keyword>
<dbReference type="PROSITE" id="PS51257">
    <property type="entry name" value="PROKAR_LIPOPROTEIN"/>
    <property type="match status" value="1"/>
</dbReference>
<dbReference type="CDD" id="cd03145">
    <property type="entry name" value="GAT1_cyanophycinase"/>
    <property type="match status" value="1"/>
</dbReference>
<evidence type="ECO:0000313" key="6">
    <source>
        <dbReference type="Proteomes" id="UP000253517"/>
    </source>
</evidence>
<dbReference type="PANTHER" id="PTHR36175">
    <property type="entry name" value="CYANOPHYCINASE"/>
    <property type="match status" value="1"/>
</dbReference>
<name>A0A369ACL3_9FLAO</name>
<evidence type="ECO:0000256" key="1">
    <source>
        <dbReference type="ARBA" id="ARBA00006534"/>
    </source>
</evidence>
<gene>
    <name evidence="5" type="ORF">DES35_101437</name>
</gene>
<evidence type="ECO:0000256" key="2">
    <source>
        <dbReference type="ARBA" id="ARBA00022670"/>
    </source>
</evidence>